<keyword evidence="3" id="KW-1185">Reference proteome</keyword>
<feature type="region of interest" description="Disordered" evidence="1">
    <location>
        <begin position="53"/>
        <end position="76"/>
    </location>
</feature>
<feature type="compositionally biased region" description="Basic and acidic residues" evidence="1">
    <location>
        <begin position="58"/>
        <end position="75"/>
    </location>
</feature>
<evidence type="ECO:0000313" key="3">
    <source>
        <dbReference type="Proteomes" id="UP001187192"/>
    </source>
</evidence>
<gene>
    <name evidence="2" type="ORF">TIFTF001_015550</name>
</gene>
<comment type="caution">
    <text evidence="2">The sequence shown here is derived from an EMBL/GenBank/DDBJ whole genome shotgun (WGS) entry which is preliminary data.</text>
</comment>
<evidence type="ECO:0000313" key="2">
    <source>
        <dbReference type="EMBL" id="GMN46368.1"/>
    </source>
</evidence>
<name>A0AA88A1F1_FICCA</name>
<dbReference type="EMBL" id="BTGU01000022">
    <property type="protein sequence ID" value="GMN46368.1"/>
    <property type="molecule type" value="Genomic_DNA"/>
</dbReference>
<evidence type="ECO:0000256" key="1">
    <source>
        <dbReference type="SAM" id="MobiDB-lite"/>
    </source>
</evidence>
<dbReference type="Proteomes" id="UP001187192">
    <property type="component" value="Unassembled WGS sequence"/>
</dbReference>
<proteinExistence type="predicted"/>
<sequence length="88" mass="10016">MLECDFVLQTSGYYGLIRSTEEELEANLGVRSLRRRWKEARVVAHFCVYGKKPSRLAGNDKKVGDQSKSKTKESATKCPAYRGEGWLM</sequence>
<reference evidence="2" key="1">
    <citation type="submission" date="2023-07" db="EMBL/GenBank/DDBJ databases">
        <title>draft genome sequence of fig (Ficus carica).</title>
        <authorList>
            <person name="Takahashi T."/>
            <person name="Nishimura K."/>
        </authorList>
    </citation>
    <scope>NUCLEOTIDE SEQUENCE</scope>
</reference>
<accession>A0AA88A1F1</accession>
<organism evidence="2 3">
    <name type="scientific">Ficus carica</name>
    <name type="common">Common fig</name>
    <dbReference type="NCBI Taxonomy" id="3494"/>
    <lineage>
        <taxon>Eukaryota</taxon>
        <taxon>Viridiplantae</taxon>
        <taxon>Streptophyta</taxon>
        <taxon>Embryophyta</taxon>
        <taxon>Tracheophyta</taxon>
        <taxon>Spermatophyta</taxon>
        <taxon>Magnoliopsida</taxon>
        <taxon>eudicotyledons</taxon>
        <taxon>Gunneridae</taxon>
        <taxon>Pentapetalae</taxon>
        <taxon>rosids</taxon>
        <taxon>fabids</taxon>
        <taxon>Rosales</taxon>
        <taxon>Moraceae</taxon>
        <taxon>Ficeae</taxon>
        <taxon>Ficus</taxon>
    </lineage>
</organism>
<protein>
    <submittedName>
        <fullName evidence="2">Uncharacterized protein</fullName>
    </submittedName>
</protein>
<dbReference type="AlphaFoldDB" id="A0AA88A1F1"/>